<keyword evidence="1" id="KW-1185">Reference proteome</keyword>
<protein>
    <submittedName>
        <fullName evidence="2">Uncharacterized protein</fullName>
    </submittedName>
</protein>
<evidence type="ECO:0000313" key="1">
    <source>
        <dbReference type="Proteomes" id="UP000887565"/>
    </source>
</evidence>
<organism evidence="1 2">
    <name type="scientific">Romanomermis culicivorax</name>
    <name type="common">Nematode worm</name>
    <dbReference type="NCBI Taxonomy" id="13658"/>
    <lineage>
        <taxon>Eukaryota</taxon>
        <taxon>Metazoa</taxon>
        <taxon>Ecdysozoa</taxon>
        <taxon>Nematoda</taxon>
        <taxon>Enoplea</taxon>
        <taxon>Dorylaimia</taxon>
        <taxon>Mermithida</taxon>
        <taxon>Mermithoidea</taxon>
        <taxon>Mermithidae</taxon>
        <taxon>Romanomermis</taxon>
    </lineage>
</organism>
<sequence length="98" mass="11232">MINEVSSTILTYEKDQIGVKQSLDETTLITTSDQNGRLKTHKEVHDRISVQASTTPMTSVDDNNAILPDSKLYCRRRVKFWISRNSAEKSNEMNKKED</sequence>
<evidence type="ECO:0000313" key="2">
    <source>
        <dbReference type="WBParaSite" id="nRc.2.0.1.t14871-RA"/>
    </source>
</evidence>
<dbReference type="AlphaFoldDB" id="A0A915ILM4"/>
<name>A0A915ILM4_ROMCU</name>
<dbReference type="WBParaSite" id="nRc.2.0.1.t14871-RA">
    <property type="protein sequence ID" value="nRc.2.0.1.t14871-RA"/>
    <property type="gene ID" value="nRc.2.0.1.g14871"/>
</dbReference>
<dbReference type="Proteomes" id="UP000887565">
    <property type="component" value="Unplaced"/>
</dbReference>
<proteinExistence type="predicted"/>
<accession>A0A915ILM4</accession>
<reference evidence="2" key="1">
    <citation type="submission" date="2022-11" db="UniProtKB">
        <authorList>
            <consortium name="WormBaseParasite"/>
        </authorList>
    </citation>
    <scope>IDENTIFICATION</scope>
</reference>